<dbReference type="RefSeq" id="WP_284093320.1">
    <property type="nucleotide sequence ID" value="NZ_JAPZDM010000001.1"/>
</dbReference>
<feature type="coiled-coil region" evidence="1">
    <location>
        <begin position="314"/>
        <end position="341"/>
    </location>
</feature>
<dbReference type="InterPro" id="IPR026866">
    <property type="entry name" value="CR006_AAA"/>
</dbReference>
<feature type="domain" description="Protein CR006 P-loop" evidence="2">
    <location>
        <begin position="13"/>
        <end position="765"/>
    </location>
</feature>
<accession>A0AAW6VEB2</accession>
<sequence length="784" mass="92828">MSQIKKIDIMNFGSFKNYTWINRDTEFKSVNIIYGRNYSGKTTLSRIFKCLEDKELHNDYENPQFTFFLDNEIRINQTLTEIDNVNICVYNTDFVKKNLNWLHNSDGSIEPFTVLGENNNEVENKILDISNILGDNPDIQKENLKKGLLYNLTEAQKKYEEALSNFKFLSNELENKLKNKANQEIKINSLYQNVNYNIASIKKDIIQIEENVFTPLNNDLIEKNINLIKEDIKSDIKGLPEQKPNFEKYYLEVKLILEEKIKPSKPIQELLNNSLLQEWVRKGKEYHENKRESCAFCGNPINENLWKKLDEHFSKESEELRDKINKKILELESKKNALENFMSFTKKDFYSISQEKVEQLLQKWEILKSNYKTNIEKLIIQLERRLNDIFKDIEIEQLADVSDDIFELIKEVNLLIIENNQMTLTLSTKQTEAREELRLSEVSKFLKDIDYAKKIIDIKNAEIVKNEKEQEKNNLDSAIKQYQEDIRKLQTELKDESKGAELVNEYLERFFGHNGFKLVALDENTGVKYKILRDSKEAKNLSEGECSLISFCYFIAKIKDKLGDEINPNSLILYIDDPISSLDSNHIFFIFSLIEHIITKPKKYKQLFISTHNLDFLKYIKRLTASKDELMHFIIEMEQKQNDKTSILNIMPEHLKDYTTEFNYLFNELYKLYREVRGDRTRLIENTYNQFYNIPNNIRKFLEYYLFYRYPNTVSPLENLNKLFDGEVPAKINRIVNELSHLTFIDRGWSPMDVPEIEECVKIVLDKIKEKDEEQFNALIESVR</sequence>
<evidence type="ECO:0000313" key="4">
    <source>
        <dbReference type="Proteomes" id="UP001237501"/>
    </source>
</evidence>
<dbReference type="Proteomes" id="UP001237501">
    <property type="component" value="Unassembled WGS sequence"/>
</dbReference>
<evidence type="ECO:0000256" key="1">
    <source>
        <dbReference type="SAM" id="Coils"/>
    </source>
</evidence>
<name>A0AAW6VEB2_9BACT</name>
<keyword evidence="1" id="KW-0175">Coiled coil</keyword>
<feature type="coiled-coil region" evidence="1">
    <location>
        <begin position="152"/>
        <end position="193"/>
    </location>
</feature>
<feature type="coiled-coil region" evidence="1">
    <location>
        <begin position="458"/>
        <end position="499"/>
    </location>
</feature>
<gene>
    <name evidence="3" type="ORF">PT517_01560</name>
</gene>
<dbReference type="InterPro" id="IPR027417">
    <property type="entry name" value="P-loop_NTPase"/>
</dbReference>
<evidence type="ECO:0000259" key="2">
    <source>
        <dbReference type="Pfam" id="PF13166"/>
    </source>
</evidence>
<dbReference type="GO" id="GO:0006302">
    <property type="term" value="P:double-strand break repair"/>
    <property type="evidence" value="ECO:0007669"/>
    <property type="project" value="TreeGrafter"/>
</dbReference>
<comment type="caution">
    <text evidence="3">The sequence shown here is derived from an EMBL/GenBank/DDBJ whole genome shotgun (WGS) entry which is preliminary data.</text>
</comment>
<reference evidence="3" key="2">
    <citation type="submission" date="2023-02" db="EMBL/GenBank/DDBJ databases">
        <authorList>
            <person name="Concha-Toloza M."/>
            <person name="Lopez-Cantillo M."/>
            <person name="Molina-Mora J."/>
            <person name="Collado L."/>
        </authorList>
    </citation>
    <scope>NUCLEOTIDE SEQUENCE</scope>
    <source>
        <strain evidence="3">FR1p153A2</strain>
    </source>
</reference>
<protein>
    <submittedName>
        <fullName evidence="3">AAA family ATPase</fullName>
    </submittedName>
</protein>
<dbReference type="Pfam" id="PF13166">
    <property type="entry name" value="AAA_13"/>
    <property type="match status" value="1"/>
</dbReference>
<dbReference type="PANTHER" id="PTHR32182:SF22">
    <property type="entry name" value="ATP-DEPENDENT ENDONUCLEASE, OLD FAMILY-RELATED"/>
    <property type="match status" value="1"/>
</dbReference>
<dbReference type="Gene3D" id="3.40.50.300">
    <property type="entry name" value="P-loop containing nucleotide triphosphate hydrolases"/>
    <property type="match status" value="1"/>
</dbReference>
<dbReference type="AlphaFoldDB" id="A0AAW6VEB2"/>
<organism evidence="3 4">
    <name type="scientific">Aliarcobacter butzleri</name>
    <dbReference type="NCBI Taxonomy" id="28197"/>
    <lineage>
        <taxon>Bacteria</taxon>
        <taxon>Pseudomonadati</taxon>
        <taxon>Campylobacterota</taxon>
        <taxon>Epsilonproteobacteria</taxon>
        <taxon>Campylobacterales</taxon>
        <taxon>Arcobacteraceae</taxon>
        <taxon>Aliarcobacter</taxon>
    </lineage>
</organism>
<dbReference type="GO" id="GO:0000731">
    <property type="term" value="P:DNA synthesis involved in DNA repair"/>
    <property type="evidence" value="ECO:0007669"/>
    <property type="project" value="TreeGrafter"/>
</dbReference>
<reference evidence="3" key="1">
    <citation type="journal article" date="2023" name="Antibiotics">
        <title>Genomic Characterization of Antibiotic-Resistant Campylobacterales Isolated from Chilean Poultry Meat.</title>
        <authorList>
            <person name="Concha-Toloza M."/>
            <person name="Lopez-Cantillo M."/>
            <person name="Molina-Mora J.A."/>
            <person name="Collado L."/>
        </authorList>
    </citation>
    <scope>NUCLEOTIDE SEQUENCE</scope>
    <source>
        <strain evidence="3">FR1p153A2</strain>
    </source>
</reference>
<dbReference type="SUPFAM" id="SSF52540">
    <property type="entry name" value="P-loop containing nucleoside triphosphate hydrolases"/>
    <property type="match status" value="1"/>
</dbReference>
<dbReference type="EMBL" id="JAQTJK010000001">
    <property type="protein sequence ID" value="MDK2040459.1"/>
    <property type="molecule type" value="Genomic_DNA"/>
</dbReference>
<dbReference type="PANTHER" id="PTHR32182">
    <property type="entry name" value="DNA REPLICATION AND REPAIR PROTEIN RECF"/>
    <property type="match status" value="1"/>
</dbReference>
<evidence type="ECO:0000313" key="3">
    <source>
        <dbReference type="EMBL" id="MDK2040459.1"/>
    </source>
</evidence>
<proteinExistence type="predicted"/>